<keyword evidence="3 5" id="KW-0694">RNA-binding</keyword>
<dbReference type="InterPro" id="IPR042092">
    <property type="entry name" value="PsdUridine_s_RsuA/RluB/E/F_cat"/>
</dbReference>
<comment type="caution">
    <text evidence="9">The sequence shown here is derived from an EMBL/GenBank/DDBJ whole genome shotgun (WGS) entry which is preliminary data.</text>
</comment>
<dbReference type="InterPro" id="IPR018496">
    <property type="entry name" value="PsdUridine_synth_RsuA/RluB_CS"/>
</dbReference>
<sequence length="665" mass="75565">MTDSNDDRRKGRPPGRPDRGRTSGDRPFKSRHDGKPRQEGDRPFRDRGDESPWKSGKGPGKPFRARDKDDRPRRPREDGDKPFRPRRDEGDRPFRGRGGAERPRRFDRSAEERPRRKSEERPETQVEAKEPVEERIAKVIARAGVASRRDAEAMIAEGRVTLNGTVLESPAINVTASDRITVDGEPLPVKERTRLWLYHKPRGLVTTARDPEGRPTVFENLPEDLPRVVAVGRLDINTEGLLLLTNDGGLAKVIAHPDTGWLRRYKVRAHGDVTQADLDRLRDGVTVDEMEYGPVEARLDRVQGDNVWLTLGLREGKNREVKRILEHLGLQVNRLIRLSFGPFQLGDLESDLVEEVRTKVLKDQLGATLATEAGADFEGPVREPIAPFGSPKKDRAERGEDRDERPARRRFDDEERPRHGRDREERPFRSRGEGPRGEREEETSRRPSRLEPKKSVWRADAPEEGAHRKAPRRGADPRAARAASAERPRQRVGAVSSSEGRKVVVERLIAEARDEAPMRRDRHADDRTAPGREDRPRRRPDRDEAPRRTREGGFSRPRRDDEERPRRPRPEGDRSFRSRGESGDRPFKPRREDGDRPFRSRSEGGERSFKPKRDVGDRPFRERGGDDRPRRGPPSRGPSKGRPGGGFKGGSKGGGPKGGPRGRRP</sequence>
<dbReference type="Pfam" id="PF00849">
    <property type="entry name" value="PseudoU_synth_2"/>
    <property type="match status" value="1"/>
</dbReference>
<dbReference type="InterPro" id="IPR000748">
    <property type="entry name" value="PsdUridine_synth_RsuA/RluB/E/F"/>
</dbReference>
<dbReference type="PANTHER" id="PTHR47683:SF3">
    <property type="entry name" value="RIBOSOMAL LARGE SUBUNIT PSEUDOURIDINE SYNTHASE B"/>
    <property type="match status" value="1"/>
</dbReference>
<dbReference type="SUPFAM" id="SSF55174">
    <property type="entry name" value="Alpha-L RNA-binding motif"/>
    <property type="match status" value="1"/>
</dbReference>
<name>A0ABS7VKN5_9HYPH</name>
<evidence type="ECO:0000256" key="2">
    <source>
        <dbReference type="ARBA" id="ARBA00008348"/>
    </source>
</evidence>
<evidence type="ECO:0000256" key="1">
    <source>
        <dbReference type="ARBA" id="ARBA00000073"/>
    </source>
</evidence>
<evidence type="ECO:0000256" key="3">
    <source>
        <dbReference type="ARBA" id="ARBA00022884"/>
    </source>
</evidence>
<dbReference type="NCBIfam" id="TIGR00093">
    <property type="entry name" value="pseudouridine synthase"/>
    <property type="match status" value="1"/>
</dbReference>
<comment type="similarity">
    <text evidence="2 6">Belongs to the pseudouridine synthase RsuA family.</text>
</comment>
<dbReference type="InterPro" id="IPR006145">
    <property type="entry name" value="PsdUridine_synth_RsuA/RluA"/>
</dbReference>
<evidence type="ECO:0000259" key="8">
    <source>
        <dbReference type="SMART" id="SM00363"/>
    </source>
</evidence>
<dbReference type="RefSeq" id="WP_224312402.1">
    <property type="nucleotide sequence ID" value="NZ_JAIRBM010000004.1"/>
</dbReference>
<dbReference type="Gene3D" id="3.10.290.10">
    <property type="entry name" value="RNA-binding S4 domain"/>
    <property type="match status" value="1"/>
</dbReference>
<dbReference type="InterPro" id="IPR020103">
    <property type="entry name" value="PsdUridine_synth_cat_dom_sf"/>
</dbReference>
<evidence type="ECO:0000313" key="9">
    <source>
        <dbReference type="EMBL" id="MBZ6076091.1"/>
    </source>
</evidence>
<evidence type="ECO:0000256" key="4">
    <source>
        <dbReference type="ARBA" id="ARBA00023235"/>
    </source>
</evidence>
<feature type="region of interest" description="Disordered" evidence="7">
    <location>
        <begin position="1"/>
        <end position="130"/>
    </location>
</feature>
<dbReference type="PROSITE" id="PS50889">
    <property type="entry name" value="S4"/>
    <property type="match status" value="1"/>
</dbReference>
<feature type="domain" description="RNA-binding S4" evidence="8">
    <location>
        <begin position="134"/>
        <end position="194"/>
    </location>
</feature>
<comment type="catalytic activity">
    <reaction evidence="1">
        <text>a uridine in RNA = a pseudouridine in RNA</text>
        <dbReference type="Rhea" id="RHEA:48348"/>
        <dbReference type="Rhea" id="RHEA-COMP:12068"/>
        <dbReference type="Rhea" id="RHEA-COMP:12069"/>
        <dbReference type="ChEBI" id="CHEBI:65314"/>
        <dbReference type="ChEBI" id="CHEBI:65315"/>
    </reaction>
</comment>
<accession>A0ABS7VKN5</accession>
<dbReference type="Gene3D" id="3.30.70.580">
    <property type="entry name" value="Pseudouridine synthase I, catalytic domain, N-terminal subdomain"/>
    <property type="match status" value="1"/>
</dbReference>
<feature type="compositionally biased region" description="Basic and acidic residues" evidence="7">
    <location>
        <begin position="460"/>
        <end position="489"/>
    </location>
</feature>
<dbReference type="InterPro" id="IPR020094">
    <property type="entry name" value="TruA/RsuA/RluB/E/F_N"/>
</dbReference>
<feature type="compositionally biased region" description="Basic and acidic residues" evidence="7">
    <location>
        <begin position="1"/>
        <end position="52"/>
    </location>
</feature>
<dbReference type="SMART" id="SM00363">
    <property type="entry name" value="S4"/>
    <property type="match status" value="1"/>
</dbReference>
<dbReference type="EC" id="5.4.99.-" evidence="6"/>
<feature type="compositionally biased region" description="Gly residues" evidence="7">
    <location>
        <begin position="642"/>
        <end position="659"/>
    </location>
</feature>
<evidence type="ECO:0000256" key="6">
    <source>
        <dbReference type="RuleBase" id="RU003887"/>
    </source>
</evidence>
<organism evidence="9 10">
    <name type="scientific">Microvirga puerhi</name>
    <dbReference type="NCBI Taxonomy" id="2876078"/>
    <lineage>
        <taxon>Bacteria</taxon>
        <taxon>Pseudomonadati</taxon>
        <taxon>Pseudomonadota</taxon>
        <taxon>Alphaproteobacteria</taxon>
        <taxon>Hyphomicrobiales</taxon>
        <taxon>Methylobacteriaceae</taxon>
        <taxon>Microvirga</taxon>
    </lineage>
</organism>
<evidence type="ECO:0000256" key="5">
    <source>
        <dbReference type="PROSITE-ProRule" id="PRU00182"/>
    </source>
</evidence>
<keyword evidence="4 6" id="KW-0413">Isomerase</keyword>
<dbReference type="PROSITE" id="PS01149">
    <property type="entry name" value="PSI_RSU"/>
    <property type="match status" value="1"/>
</dbReference>
<dbReference type="InterPro" id="IPR050343">
    <property type="entry name" value="RsuA_PseudoU_synthase"/>
</dbReference>
<dbReference type="SUPFAM" id="SSF55120">
    <property type="entry name" value="Pseudouridine synthase"/>
    <property type="match status" value="1"/>
</dbReference>
<dbReference type="InterPro" id="IPR002942">
    <property type="entry name" value="S4_RNA-bd"/>
</dbReference>
<feature type="compositionally biased region" description="Basic and acidic residues" evidence="7">
    <location>
        <begin position="64"/>
        <end position="130"/>
    </location>
</feature>
<dbReference type="Pfam" id="PF01479">
    <property type="entry name" value="S4"/>
    <property type="match status" value="1"/>
</dbReference>
<evidence type="ECO:0000256" key="7">
    <source>
        <dbReference type="SAM" id="MobiDB-lite"/>
    </source>
</evidence>
<dbReference type="Proteomes" id="UP000704176">
    <property type="component" value="Unassembled WGS sequence"/>
</dbReference>
<dbReference type="EMBL" id="JAIRBM010000004">
    <property type="protein sequence ID" value="MBZ6076091.1"/>
    <property type="molecule type" value="Genomic_DNA"/>
</dbReference>
<proteinExistence type="inferred from homology"/>
<feature type="region of interest" description="Disordered" evidence="7">
    <location>
        <begin position="373"/>
        <end position="665"/>
    </location>
</feature>
<feature type="compositionally biased region" description="Basic and acidic residues" evidence="7">
    <location>
        <begin position="391"/>
        <end position="454"/>
    </location>
</feature>
<keyword evidence="10" id="KW-1185">Reference proteome</keyword>
<protein>
    <recommendedName>
        <fullName evidence="6">Pseudouridine synthase</fullName>
        <ecNumber evidence="6">5.4.99.-</ecNumber>
    </recommendedName>
</protein>
<feature type="compositionally biased region" description="Basic and acidic residues" evidence="7">
    <location>
        <begin position="499"/>
        <end position="630"/>
    </location>
</feature>
<gene>
    <name evidence="9" type="ORF">K9B37_07280</name>
</gene>
<dbReference type="InterPro" id="IPR036986">
    <property type="entry name" value="S4_RNA-bd_sf"/>
</dbReference>
<dbReference type="CDD" id="cd00165">
    <property type="entry name" value="S4"/>
    <property type="match status" value="1"/>
</dbReference>
<reference evidence="9 10" key="1">
    <citation type="submission" date="2021-09" db="EMBL/GenBank/DDBJ databases">
        <title>The complete genome sequence of a new microorganism.</title>
        <authorList>
            <person name="Zi Z."/>
        </authorList>
    </citation>
    <scope>NUCLEOTIDE SEQUENCE [LARGE SCALE GENOMIC DNA]</scope>
    <source>
        <strain evidence="9 10">WGZ8</strain>
    </source>
</reference>
<dbReference type="PANTHER" id="PTHR47683">
    <property type="entry name" value="PSEUDOURIDINE SYNTHASE FAMILY PROTEIN-RELATED"/>
    <property type="match status" value="1"/>
</dbReference>
<evidence type="ECO:0000313" key="10">
    <source>
        <dbReference type="Proteomes" id="UP000704176"/>
    </source>
</evidence>
<dbReference type="Gene3D" id="3.30.70.1560">
    <property type="entry name" value="Alpha-L RNA-binding motif"/>
    <property type="match status" value="1"/>
</dbReference>